<reference evidence="1" key="1">
    <citation type="submission" date="2020-04" db="EMBL/GenBank/DDBJ databases">
        <authorList>
            <person name="Chiriac C."/>
            <person name="Salcher M."/>
            <person name="Ghai R."/>
            <person name="Kavagutti S V."/>
        </authorList>
    </citation>
    <scope>NUCLEOTIDE SEQUENCE</scope>
</reference>
<name>A0A6J5MCQ8_9CAUD</name>
<evidence type="ECO:0000313" key="1">
    <source>
        <dbReference type="EMBL" id="CAB4144438.1"/>
    </source>
</evidence>
<gene>
    <name evidence="1" type="ORF">UFOVP468_30</name>
</gene>
<organism evidence="1">
    <name type="scientific">uncultured Caudovirales phage</name>
    <dbReference type="NCBI Taxonomy" id="2100421"/>
    <lineage>
        <taxon>Viruses</taxon>
        <taxon>Duplodnaviria</taxon>
        <taxon>Heunggongvirae</taxon>
        <taxon>Uroviricota</taxon>
        <taxon>Caudoviricetes</taxon>
        <taxon>Peduoviridae</taxon>
        <taxon>Maltschvirus</taxon>
        <taxon>Maltschvirus maltsch</taxon>
    </lineage>
</organism>
<protein>
    <submittedName>
        <fullName evidence="1">Uncharacterized protein</fullName>
    </submittedName>
</protein>
<sequence length="279" mass="31201">MTELYSEDAPSLGVIHEAIRKLSKDEKTASVTLGKDEARFLVDAYYQLQDNRIRNDGQVRSMAKDEEPHAVLQWLADMNRTLEDQIKNALDAYSLADPVGRWLRAQVGIGPVIAAGMLAHLDVAKAETAGAFWSFAGLEPSKTWNKGEKRPWNAELKVLCWKAGESFVKVSGNERAVYGHIYKARKLLEIERNEKGDFAAQAADILTKKKIGKDTDAYKAYSIGKLPPAHLHARATRYAVKLFLAHLHEVMYVQHHGRKPPLPYAIGILGHAHKIEPVM</sequence>
<proteinExistence type="predicted"/>
<dbReference type="EMBL" id="LR796432">
    <property type="protein sequence ID" value="CAB4144438.1"/>
    <property type="molecule type" value="Genomic_DNA"/>
</dbReference>
<accession>A0A6J5MCQ8</accession>